<reference evidence="2 3" key="1">
    <citation type="submission" date="2019-06" db="EMBL/GenBank/DDBJ databases">
        <title>Sequencing the genomes of 1000 actinobacteria strains.</title>
        <authorList>
            <person name="Klenk H.-P."/>
        </authorList>
    </citation>
    <scope>NUCLEOTIDE SEQUENCE [LARGE SCALE GENOMIC DNA]</scope>
    <source>
        <strain evidence="2 3">DSM 4813</strain>
    </source>
</reference>
<keyword evidence="3" id="KW-1185">Reference proteome</keyword>
<evidence type="ECO:0000256" key="1">
    <source>
        <dbReference type="SAM" id="MobiDB-lite"/>
    </source>
</evidence>
<organism evidence="2 3">
    <name type="scientific">Rarobacter faecitabidus</name>
    <dbReference type="NCBI Taxonomy" id="13243"/>
    <lineage>
        <taxon>Bacteria</taxon>
        <taxon>Bacillati</taxon>
        <taxon>Actinomycetota</taxon>
        <taxon>Actinomycetes</taxon>
        <taxon>Micrococcales</taxon>
        <taxon>Rarobacteraceae</taxon>
        <taxon>Rarobacter</taxon>
    </lineage>
</organism>
<dbReference type="Pfam" id="PF18986">
    <property type="entry name" value="DUF5719"/>
    <property type="match status" value="1"/>
</dbReference>
<evidence type="ECO:0000313" key="3">
    <source>
        <dbReference type="Proteomes" id="UP000315389"/>
    </source>
</evidence>
<accession>A0A542ZU74</accession>
<dbReference type="AlphaFoldDB" id="A0A542ZU74"/>
<proteinExistence type="predicted"/>
<feature type="region of interest" description="Disordered" evidence="1">
    <location>
        <begin position="63"/>
        <end position="84"/>
    </location>
</feature>
<name>A0A542ZU74_RARFA</name>
<dbReference type="EMBL" id="VFOS01000001">
    <property type="protein sequence ID" value="TQL63908.1"/>
    <property type="molecule type" value="Genomic_DNA"/>
</dbReference>
<evidence type="ECO:0008006" key="4">
    <source>
        <dbReference type="Google" id="ProtNLM"/>
    </source>
</evidence>
<dbReference type="Proteomes" id="UP000315389">
    <property type="component" value="Unassembled WGS sequence"/>
</dbReference>
<gene>
    <name evidence="2" type="ORF">FB461_0387</name>
</gene>
<sequence>MSRIGQIASSVAVLALAGGALLIPSVAGPAALPGDSGNVGASDVRVTPAQVVLSCPAPLTEAIQDESAEPSSDDPSSAQQSFTLTESRADALTEASAIDARGQEANAAAPRASLRGSDPIAVVAQVAAPAWPSATTIIGAVPDASPGAPGARPAGAIAQWTPSGDLRGLTAGTCVPPSPDQWIVAGSTEPGNASEVVINNPGLTAVTATVSVYGSILATEGENTDVIAIAPGATQVVPLGALVPAESRIVVHVETDGGYVTASVAQNSLDGLVPIGIDLAPAGDGPGNVQVLPGVAVDGSAIGDERGALLRLLATDGDANASVRLVTASGVQPLRGAQEVPLTRGQVTDVSLGDVPAGEYAIVVAADGPVVAGAKSVRRGGTISSTEGSLSVDVGTSGDFAWVQSRRGDQDDGRIVIPVPSQVSGTLTIVRSPADGEALLAAIARVPIVGDTAPESAPATTSARITAYDAAGTELTTRQLELDLLSPAAIDLASLGPAGSVAAITIDVPAAAGERFDVALVAGAPQVEGSIAVLQPVSSAVEPVTIPVVRGPLG</sequence>
<dbReference type="RefSeq" id="WP_142118445.1">
    <property type="nucleotide sequence ID" value="NZ_BAAASV010000002.1"/>
</dbReference>
<feature type="compositionally biased region" description="Acidic residues" evidence="1">
    <location>
        <begin position="63"/>
        <end position="72"/>
    </location>
</feature>
<evidence type="ECO:0000313" key="2">
    <source>
        <dbReference type="EMBL" id="TQL63908.1"/>
    </source>
</evidence>
<protein>
    <recommendedName>
        <fullName evidence="4">Large extracellular alpha-helical protein</fullName>
    </recommendedName>
</protein>
<dbReference type="OrthoDB" id="3264966at2"/>
<dbReference type="InterPro" id="IPR043777">
    <property type="entry name" value="DUF5719"/>
</dbReference>
<comment type="caution">
    <text evidence="2">The sequence shown here is derived from an EMBL/GenBank/DDBJ whole genome shotgun (WGS) entry which is preliminary data.</text>
</comment>